<organism evidence="6 7">
    <name type="scientific">Nonomuraea guangzhouensis</name>
    <dbReference type="NCBI Taxonomy" id="1291555"/>
    <lineage>
        <taxon>Bacteria</taxon>
        <taxon>Bacillati</taxon>
        <taxon>Actinomycetota</taxon>
        <taxon>Actinomycetes</taxon>
        <taxon>Streptosporangiales</taxon>
        <taxon>Streptosporangiaceae</taxon>
        <taxon>Nonomuraea</taxon>
    </lineage>
</organism>
<dbReference type="PANTHER" id="PTHR33823">
    <property type="entry name" value="RNA POLYMERASE-BINDING TRANSCRIPTION FACTOR DKSA-RELATED"/>
    <property type="match status" value="1"/>
</dbReference>
<dbReference type="PROSITE" id="PS51128">
    <property type="entry name" value="ZF_DKSA_2"/>
    <property type="match status" value="1"/>
</dbReference>
<evidence type="ECO:0000256" key="2">
    <source>
        <dbReference type="ARBA" id="ARBA00022771"/>
    </source>
</evidence>
<dbReference type="PANTHER" id="PTHR33823:SF4">
    <property type="entry name" value="GENERAL STRESS PROTEIN 16O"/>
    <property type="match status" value="1"/>
</dbReference>
<evidence type="ECO:0000313" key="6">
    <source>
        <dbReference type="EMBL" id="MFD1545064.1"/>
    </source>
</evidence>
<dbReference type="InterPro" id="IPR020458">
    <property type="entry name" value="Znf_DskA_TraR_CS"/>
</dbReference>
<sequence>MTSTVDDPTVHDPIEELRTTLEEQFQRHSDQLAHLTVCGRQPDRGGFDDDILQALIASSRQVVADTAQALRRMAEGSYGICERCATDIPPQRLEILPHARFCVPCQRKLTGCPAGSWPGCTGANAATTALNGGHRCVSHRPDTRSATGSSR</sequence>
<protein>
    <submittedName>
        <fullName evidence="6">TraR/DksA family transcriptional regulator</fullName>
    </submittedName>
</protein>
<evidence type="ECO:0000256" key="1">
    <source>
        <dbReference type="ARBA" id="ARBA00022723"/>
    </source>
</evidence>
<gene>
    <name evidence="6" type="ORF">ACFSJ0_49040</name>
</gene>
<dbReference type="EMBL" id="JBHUCM010000045">
    <property type="protein sequence ID" value="MFD1545064.1"/>
    <property type="molecule type" value="Genomic_DNA"/>
</dbReference>
<accession>A0ABW4GRQ5</accession>
<reference evidence="7" key="1">
    <citation type="journal article" date="2019" name="Int. J. Syst. Evol. Microbiol.">
        <title>The Global Catalogue of Microorganisms (GCM) 10K type strain sequencing project: providing services to taxonomists for standard genome sequencing and annotation.</title>
        <authorList>
            <consortium name="The Broad Institute Genomics Platform"/>
            <consortium name="The Broad Institute Genome Sequencing Center for Infectious Disease"/>
            <person name="Wu L."/>
            <person name="Ma J."/>
        </authorList>
    </citation>
    <scope>NUCLEOTIDE SEQUENCE [LARGE SCALE GENOMIC DNA]</scope>
    <source>
        <strain evidence="7">CGMCC 1.15399</strain>
    </source>
</reference>
<name>A0ABW4GRQ5_9ACTN</name>
<dbReference type="Pfam" id="PF01258">
    <property type="entry name" value="zf-dskA_traR"/>
    <property type="match status" value="1"/>
</dbReference>
<evidence type="ECO:0000313" key="7">
    <source>
        <dbReference type="Proteomes" id="UP001597097"/>
    </source>
</evidence>
<dbReference type="Proteomes" id="UP001597097">
    <property type="component" value="Unassembled WGS sequence"/>
</dbReference>
<dbReference type="RefSeq" id="WP_219529020.1">
    <property type="nucleotide sequence ID" value="NZ_JAHKRM010000005.1"/>
</dbReference>
<proteinExistence type="predicted"/>
<keyword evidence="7" id="KW-1185">Reference proteome</keyword>
<keyword evidence="2" id="KW-0863">Zinc-finger</keyword>
<comment type="caution">
    <text evidence="6">The sequence shown here is derived from an EMBL/GenBank/DDBJ whole genome shotgun (WGS) entry which is preliminary data.</text>
</comment>
<dbReference type="PROSITE" id="PS01102">
    <property type="entry name" value="ZF_DKSA_1"/>
    <property type="match status" value="1"/>
</dbReference>
<feature type="domain" description="Zinc finger DksA/TraR C4-type" evidence="5">
    <location>
        <begin position="76"/>
        <end position="109"/>
    </location>
</feature>
<evidence type="ECO:0000259" key="5">
    <source>
        <dbReference type="Pfam" id="PF01258"/>
    </source>
</evidence>
<keyword evidence="3" id="KW-0862">Zinc</keyword>
<feature type="zinc finger region" description="dksA C4-type" evidence="4">
    <location>
        <begin position="81"/>
        <end position="105"/>
    </location>
</feature>
<keyword evidence="1" id="KW-0479">Metal-binding</keyword>
<evidence type="ECO:0000256" key="3">
    <source>
        <dbReference type="ARBA" id="ARBA00022833"/>
    </source>
</evidence>
<evidence type="ECO:0000256" key="4">
    <source>
        <dbReference type="PROSITE-ProRule" id="PRU00510"/>
    </source>
</evidence>
<dbReference type="InterPro" id="IPR000962">
    <property type="entry name" value="Znf_DskA_TraR"/>
</dbReference>